<proteinExistence type="predicted"/>
<accession>A0A8S2DD91</accession>
<dbReference type="AlphaFoldDB" id="A0A8S2DD91"/>
<dbReference type="Proteomes" id="UP000677228">
    <property type="component" value="Unassembled WGS sequence"/>
</dbReference>
<gene>
    <name evidence="1" type="ORF">OVA965_LOCUS11605</name>
    <name evidence="2" type="ORF">TMI583_LOCUS11609</name>
</gene>
<protein>
    <submittedName>
        <fullName evidence="1">Uncharacterized protein</fullName>
    </submittedName>
</protein>
<evidence type="ECO:0000313" key="3">
    <source>
        <dbReference type="Proteomes" id="UP000677228"/>
    </source>
</evidence>
<dbReference type="EMBL" id="CAJOBA010004526">
    <property type="protein sequence ID" value="CAF3715580.1"/>
    <property type="molecule type" value="Genomic_DNA"/>
</dbReference>
<name>A0A8S2DD91_9BILA</name>
<evidence type="ECO:0000313" key="1">
    <source>
        <dbReference type="EMBL" id="CAF0940363.1"/>
    </source>
</evidence>
<dbReference type="Proteomes" id="UP000682733">
    <property type="component" value="Unassembled WGS sequence"/>
</dbReference>
<evidence type="ECO:0000313" key="2">
    <source>
        <dbReference type="EMBL" id="CAF3715580.1"/>
    </source>
</evidence>
<dbReference type="EMBL" id="CAJNOK010004521">
    <property type="protein sequence ID" value="CAF0940363.1"/>
    <property type="molecule type" value="Genomic_DNA"/>
</dbReference>
<organism evidence="1 3">
    <name type="scientific">Didymodactylos carnosus</name>
    <dbReference type="NCBI Taxonomy" id="1234261"/>
    <lineage>
        <taxon>Eukaryota</taxon>
        <taxon>Metazoa</taxon>
        <taxon>Spiralia</taxon>
        <taxon>Gnathifera</taxon>
        <taxon>Rotifera</taxon>
        <taxon>Eurotatoria</taxon>
        <taxon>Bdelloidea</taxon>
        <taxon>Philodinida</taxon>
        <taxon>Philodinidae</taxon>
        <taxon>Didymodactylos</taxon>
    </lineage>
</organism>
<sequence length="124" mass="14519">MRKSDKVEEYEAIKNFNDAKTTENCVLIFEGDYGGQIYLTCPMKYVQCNEQILKQLLNDIDKLQWDDEEGCRMYYEIHKIGDDIIGGMSGGHVNDHLWIHDEINTEIKQQIQDVIDGKKEKIYI</sequence>
<reference evidence="1" key="1">
    <citation type="submission" date="2021-02" db="EMBL/GenBank/DDBJ databases">
        <authorList>
            <person name="Nowell W R."/>
        </authorList>
    </citation>
    <scope>NUCLEOTIDE SEQUENCE</scope>
</reference>
<comment type="caution">
    <text evidence="1">The sequence shown here is derived from an EMBL/GenBank/DDBJ whole genome shotgun (WGS) entry which is preliminary data.</text>
</comment>